<accession>A0ABS2W7K6</accession>
<evidence type="ECO:0000256" key="2">
    <source>
        <dbReference type="ARBA" id="ARBA00022801"/>
    </source>
</evidence>
<dbReference type="InterPro" id="IPR001362">
    <property type="entry name" value="Glyco_hydro_32"/>
</dbReference>
<dbReference type="PROSITE" id="PS00609">
    <property type="entry name" value="GLYCOSYL_HYDROL_F32"/>
    <property type="match status" value="1"/>
</dbReference>
<keyword evidence="2 5" id="KW-0378">Hydrolase</keyword>
<reference evidence="5 6" key="1">
    <citation type="submission" date="2021-02" db="EMBL/GenBank/DDBJ databases">
        <title>A novel species of genus Amphritea isolated from a fishpond in China.</title>
        <authorList>
            <person name="Lu H."/>
        </authorList>
    </citation>
    <scope>NUCLEOTIDE SEQUENCE [LARGE SCALE GENOMIC DNA]</scope>
    <source>
        <strain evidence="5 6">RP18W</strain>
    </source>
</reference>
<evidence type="ECO:0000256" key="1">
    <source>
        <dbReference type="ARBA" id="ARBA00009902"/>
    </source>
</evidence>
<dbReference type="InterPro" id="IPR018053">
    <property type="entry name" value="Glyco_hydro_32_AS"/>
</dbReference>
<evidence type="ECO:0000259" key="4">
    <source>
        <dbReference type="Pfam" id="PF00251"/>
    </source>
</evidence>
<evidence type="ECO:0000313" key="5">
    <source>
        <dbReference type="EMBL" id="MBN0987492.1"/>
    </source>
</evidence>
<dbReference type="RefSeq" id="WP_205208801.1">
    <property type="nucleotide sequence ID" value="NZ_JAFFZO010000001.1"/>
</dbReference>
<evidence type="ECO:0000313" key="6">
    <source>
        <dbReference type="Proteomes" id="UP000760472"/>
    </source>
</evidence>
<name>A0ABS2W7K6_9GAMM</name>
<comment type="caution">
    <text evidence="5">The sequence shown here is derived from an EMBL/GenBank/DDBJ whole genome shotgun (WGS) entry which is preliminary data.</text>
</comment>
<keyword evidence="3" id="KW-0326">Glycosidase</keyword>
<dbReference type="PANTHER" id="PTHR42800">
    <property type="entry name" value="EXOINULINASE INUD (AFU_ORTHOLOGUE AFUA_5G00480)"/>
    <property type="match status" value="1"/>
</dbReference>
<dbReference type="Proteomes" id="UP000760472">
    <property type="component" value="Unassembled WGS sequence"/>
</dbReference>
<proteinExistence type="inferred from homology"/>
<dbReference type="PANTHER" id="PTHR42800:SF1">
    <property type="entry name" value="EXOINULINASE INUD (AFU_ORTHOLOGUE AFUA_5G00480)"/>
    <property type="match status" value="1"/>
</dbReference>
<comment type="similarity">
    <text evidence="1">Belongs to the glycosyl hydrolase 32 family.</text>
</comment>
<dbReference type="GO" id="GO:0016787">
    <property type="term" value="F:hydrolase activity"/>
    <property type="evidence" value="ECO:0007669"/>
    <property type="project" value="UniProtKB-KW"/>
</dbReference>
<gene>
    <name evidence="5" type="ORF">JW498_08975</name>
</gene>
<dbReference type="SUPFAM" id="SSF75005">
    <property type="entry name" value="Arabinanase/levansucrase/invertase"/>
    <property type="match status" value="1"/>
</dbReference>
<organism evidence="5 6">
    <name type="scientific">Amphritea pacifica</name>
    <dbReference type="NCBI Taxonomy" id="2811233"/>
    <lineage>
        <taxon>Bacteria</taxon>
        <taxon>Pseudomonadati</taxon>
        <taxon>Pseudomonadota</taxon>
        <taxon>Gammaproteobacteria</taxon>
        <taxon>Oceanospirillales</taxon>
        <taxon>Oceanospirillaceae</taxon>
        <taxon>Amphritea</taxon>
    </lineage>
</organism>
<dbReference type="SMART" id="SM00640">
    <property type="entry name" value="Glyco_32"/>
    <property type="match status" value="1"/>
</dbReference>
<evidence type="ECO:0000256" key="3">
    <source>
        <dbReference type="ARBA" id="ARBA00023295"/>
    </source>
</evidence>
<dbReference type="CDD" id="cd18622">
    <property type="entry name" value="GH32_Inu-like"/>
    <property type="match status" value="1"/>
</dbReference>
<feature type="domain" description="Glycosyl hydrolase family 32 N-terminal" evidence="4">
    <location>
        <begin position="18"/>
        <end position="321"/>
    </location>
</feature>
<dbReference type="Pfam" id="PF00251">
    <property type="entry name" value="Glyco_hydro_32N"/>
    <property type="match status" value="1"/>
</dbReference>
<dbReference type="InterPro" id="IPR013148">
    <property type="entry name" value="Glyco_hydro_32_N"/>
</dbReference>
<dbReference type="EMBL" id="JAFFZP010000011">
    <property type="protein sequence ID" value="MBN0987492.1"/>
    <property type="molecule type" value="Genomic_DNA"/>
</dbReference>
<protein>
    <submittedName>
        <fullName evidence="5">Glycoside hydrolase family 32 protein</fullName>
    </submittedName>
</protein>
<sequence>MTSVANVYAPLPVRPLLHFTPPKAWMNDPNGLVYFDGEYHLFYQYYPEGLEWGPMHWGHAVSRNMIDWQHLDVALFPDERGMCFSGSAIVDHNDSSGLFDGQPGLLLFYTAHRVSGSAAEDYEQDQCIAYSCDKGRSWQKYAGNPVIPVPGFRDFRDPKVIWHEASQYWIMALACGQTIRFYRSENLLDWSLCSEFGEHQGSHTEGPWECPDLFELPVEGGTGSRWVLVVGVGAGKDSWGSFTQYFIGDFDGTHFHNENAPDKVLLMDHSRDFYAVQSWSDAPDNRRIVIAWINNWLYANKIPENGWRGMMTIPREIRLVATTEGVRIGQRFVPELGEQRAWQRAMIACGAVDEGGQLALTMAQESIKPVHGSISFAMQPGSCVDLYLSQPEQPDLTFRRTDSGLIMSYQRAGQNGDDAFDRFFPCHFDLPIIQSQASVTLEWASDNGSLELLINDGIYSLTSLQLCQSDVVVDNMQKLMVVSGGIEITGGQTNVLG</sequence>
<keyword evidence="6" id="KW-1185">Reference proteome</keyword>
<dbReference type="Gene3D" id="2.115.10.20">
    <property type="entry name" value="Glycosyl hydrolase domain, family 43"/>
    <property type="match status" value="1"/>
</dbReference>
<dbReference type="InterPro" id="IPR023296">
    <property type="entry name" value="Glyco_hydro_beta-prop_sf"/>
</dbReference>